<feature type="transmembrane region" description="Helical" evidence="1">
    <location>
        <begin position="126"/>
        <end position="152"/>
    </location>
</feature>
<dbReference type="InterPro" id="IPR012652">
    <property type="entry name" value="ThiW"/>
</dbReference>
<feature type="transmembrane region" description="Helical" evidence="1">
    <location>
        <begin position="94"/>
        <end position="114"/>
    </location>
</feature>
<proteinExistence type="predicted"/>
<organism evidence="2 3">
    <name type="scientific">Lysinibacillus louembei</name>
    <dbReference type="NCBI Taxonomy" id="1470088"/>
    <lineage>
        <taxon>Bacteria</taxon>
        <taxon>Bacillati</taxon>
        <taxon>Bacillota</taxon>
        <taxon>Bacilli</taxon>
        <taxon>Bacillales</taxon>
        <taxon>Bacillaceae</taxon>
        <taxon>Lysinibacillus</taxon>
    </lineage>
</organism>
<keyword evidence="1" id="KW-1133">Transmembrane helix</keyword>
<protein>
    <submittedName>
        <fullName evidence="2">Energy coupling factor transporter S component ThiW</fullName>
    </submittedName>
</protein>
<dbReference type="RefSeq" id="WP_319835640.1">
    <property type="nucleotide sequence ID" value="NZ_CP137624.1"/>
</dbReference>
<accession>A0ABZ0RQ78</accession>
<sequence>MSVRKLTLMALFVAIAVAGSMFVAIPTGIARAYPIQHAVNVVSAIFLGPVPAVIIAFVTALVRIFTGTGSLLAIPGSVIGAFLAAMAYKYSGKAWLAGVGEVIGTGIIASLVAVPYAKILMGTSVAAFAFMPAFFVSSAIGAILGVIIAASLRNTVLAKHFQTI</sequence>
<dbReference type="EMBL" id="CP137624">
    <property type="protein sequence ID" value="WPK10374.1"/>
    <property type="molecule type" value="Genomic_DNA"/>
</dbReference>
<feature type="transmembrane region" description="Helical" evidence="1">
    <location>
        <begin position="69"/>
        <end position="88"/>
    </location>
</feature>
<dbReference type="Pfam" id="PF09512">
    <property type="entry name" value="ThiW"/>
    <property type="match status" value="1"/>
</dbReference>
<evidence type="ECO:0000313" key="3">
    <source>
        <dbReference type="Proteomes" id="UP001322664"/>
    </source>
</evidence>
<dbReference type="NCBIfam" id="TIGR02359">
    <property type="entry name" value="thiW"/>
    <property type="match status" value="1"/>
</dbReference>
<dbReference type="PIRSF" id="PIRSF024534">
    <property type="entry name" value="ThiW"/>
    <property type="match status" value="1"/>
</dbReference>
<dbReference type="Proteomes" id="UP001322664">
    <property type="component" value="Chromosome"/>
</dbReference>
<reference evidence="2 3" key="1">
    <citation type="submission" date="2023-09" db="EMBL/GenBank/DDBJ databases">
        <authorList>
            <person name="Page C.A."/>
            <person name="Perez-Diaz I.M."/>
        </authorList>
    </citation>
    <scope>NUCLEOTIDE SEQUENCE [LARGE SCALE GENOMIC DNA]</scope>
    <source>
        <strain evidence="2 3">Ll15</strain>
    </source>
</reference>
<keyword evidence="3" id="KW-1185">Reference proteome</keyword>
<name>A0ABZ0RQ78_9BACI</name>
<keyword evidence="1" id="KW-0472">Membrane</keyword>
<evidence type="ECO:0000313" key="2">
    <source>
        <dbReference type="EMBL" id="WPK10374.1"/>
    </source>
</evidence>
<keyword evidence="1" id="KW-0812">Transmembrane</keyword>
<evidence type="ECO:0000256" key="1">
    <source>
        <dbReference type="SAM" id="Phobius"/>
    </source>
</evidence>
<feature type="transmembrane region" description="Helical" evidence="1">
    <location>
        <begin position="42"/>
        <end position="62"/>
    </location>
</feature>
<dbReference type="Gene3D" id="1.10.1760.20">
    <property type="match status" value="1"/>
</dbReference>
<gene>
    <name evidence="2" type="primary">thiW</name>
    <name evidence="2" type="ORF">R6U77_10565</name>
</gene>